<reference evidence="4" key="1">
    <citation type="submission" date="2023-07" db="EMBL/GenBank/DDBJ databases">
        <title>Fictibacillus sp. isolated from freshwater pond.</title>
        <authorList>
            <person name="Kirdat K."/>
            <person name="Bhat A."/>
            <person name="Mourya A."/>
            <person name="Yadav A."/>
        </authorList>
    </citation>
    <scope>NUCLEOTIDE SEQUENCE</scope>
    <source>
        <strain evidence="4">NE201</strain>
    </source>
</reference>
<dbReference type="RefSeq" id="WP_301168666.1">
    <property type="nucleotide sequence ID" value="NZ_JAUHTR010000029.1"/>
</dbReference>
<dbReference type="Proteomes" id="UP001172721">
    <property type="component" value="Unassembled WGS sequence"/>
</dbReference>
<dbReference type="PANTHER" id="PTHR43540">
    <property type="entry name" value="PEROXYUREIDOACRYLATE/UREIDOACRYLATE AMIDOHYDROLASE-RELATED"/>
    <property type="match status" value="1"/>
</dbReference>
<dbReference type="InterPro" id="IPR050272">
    <property type="entry name" value="Isochorismatase-like_hydrls"/>
</dbReference>
<dbReference type="GO" id="GO:0016787">
    <property type="term" value="F:hydrolase activity"/>
    <property type="evidence" value="ECO:0007669"/>
    <property type="project" value="UniProtKB-KW"/>
</dbReference>
<dbReference type="InterPro" id="IPR000868">
    <property type="entry name" value="Isochorismatase-like_dom"/>
</dbReference>
<proteinExistence type="inferred from homology"/>
<evidence type="ECO:0000256" key="2">
    <source>
        <dbReference type="ARBA" id="ARBA00022801"/>
    </source>
</evidence>
<dbReference type="Pfam" id="PF00857">
    <property type="entry name" value="Isochorismatase"/>
    <property type="match status" value="1"/>
</dbReference>
<accession>A0ABT8I3R3</accession>
<name>A0ABT8I3R3_9BACL</name>
<keyword evidence="2 4" id="KW-0378">Hydrolase</keyword>
<dbReference type="PANTHER" id="PTHR43540:SF1">
    <property type="entry name" value="ISOCHORISMATASE HYDROLASE"/>
    <property type="match status" value="1"/>
</dbReference>
<evidence type="ECO:0000313" key="4">
    <source>
        <dbReference type="EMBL" id="MDN4527685.1"/>
    </source>
</evidence>
<dbReference type="Gene3D" id="3.40.50.850">
    <property type="entry name" value="Isochorismatase-like"/>
    <property type="match status" value="1"/>
</dbReference>
<evidence type="ECO:0000313" key="5">
    <source>
        <dbReference type="Proteomes" id="UP001172721"/>
    </source>
</evidence>
<evidence type="ECO:0000259" key="3">
    <source>
        <dbReference type="Pfam" id="PF00857"/>
    </source>
</evidence>
<dbReference type="SUPFAM" id="SSF52499">
    <property type="entry name" value="Isochorismatase-like hydrolases"/>
    <property type="match status" value="1"/>
</dbReference>
<keyword evidence="5" id="KW-1185">Reference proteome</keyword>
<dbReference type="EC" id="3.-.-.-" evidence="4"/>
<comment type="similarity">
    <text evidence="1">Belongs to the isochorismatase family.</text>
</comment>
<comment type="caution">
    <text evidence="4">The sequence shown here is derived from an EMBL/GenBank/DDBJ whole genome shotgun (WGS) entry which is preliminary data.</text>
</comment>
<feature type="domain" description="Isochorismatase-like" evidence="3">
    <location>
        <begin position="9"/>
        <end position="179"/>
    </location>
</feature>
<protein>
    <submittedName>
        <fullName evidence="4">Cysteine hydrolase family protein</fullName>
        <ecNumber evidence="4">3.-.-.-</ecNumber>
    </submittedName>
</protein>
<gene>
    <name evidence="4" type="ORF">QYB97_24775</name>
</gene>
<evidence type="ECO:0000256" key="1">
    <source>
        <dbReference type="ARBA" id="ARBA00006336"/>
    </source>
</evidence>
<dbReference type="EMBL" id="JAUHTR010000029">
    <property type="protein sequence ID" value="MDN4527685.1"/>
    <property type="molecule type" value="Genomic_DNA"/>
</dbReference>
<dbReference type="InterPro" id="IPR036380">
    <property type="entry name" value="Isochorismatase-like_sf"/>
</dbReference>
<sequence>MEIEFDQPALLVLDVQKGFDEPYWGERNNKHAEEKIAFLLGEWRKKQWEVIHTQYLSLNPESPLYYKKEAGIQFKEGCEPLPDETVFQKHVNSAFIGTDLQKHLEEKKIQHVVITGLSTQHCVSTTTRMSGNLGFLTYLVCDATAAFELKDHIGYHFSAEEIFRAELAMLNKEFATILSAEELLSKITLVIKE</sequence>
<dbReference type="CDD" id="cd01014">
    <property type="entry name" value="nicotinamidase_related"/>
    <property type="match status" value="1"/>
</dbReference>
<organism evidence="4 5">
    <name type="scientific">Fictibacillus fluitans</name>
    <dbReference type="NCBI Taxonomy" id="3058422"/>
    <lineage>
        <taxon>Bacteria</taxon>
        <taxon>Bacillati</taxon>
        <taxon>Bacillota</taxon>
        <taxon>Bacilli</taxon>
        <taxon>Bacillales</taxon>
        <taxon>Fictibacillaceae</taxon>
        <taxon>Fictibacillus</taxon>
    </lineage>
</organism>